<dbReference type="InterPro" id="IPR031972">
    <property type="entry name" value="CSRNP_N"/>
</dbReference>
<dbReference type="InterPro" id="IPR023260">
    <property type="entry name" value="Cys/Ser-rich_nuc_prot"/>
</dbReference>
<reference evidence="11" key="1">
    <citation type="journal article" date="2014" name="Insect Biochem. Mol. Biol.">
        <title>An insight into the sialome of the frog biting fly, Corethrella appendiculata.</title>
        <authorList>
            <person name="Ribeiro J.M.C."/>
            <person name="Chagas A.C."/>
            <person name="Pham V.M."/>
            <person name="Lounibos L.P."/>
            <person name="Calvo E."/>
        </authorList>
    </citation>
    <scope>NUCLEOTIDE SEQUENCE</scope>
    <source>
        <tissue evidence="11">Salivary glands</tissue>
    </source>
</reference>
<feature type="compositionally biased region" description="Low complexity" evidence="9">
    <location>
        <begin position="144"/>
        <end position="155"/>
    </location>
</feature>
<evidence type="ECO:0000256" key="7">
    <source>
        <dbReference type="ARBA" id="ARBA00023163"/>
    </source>
</evidence>
<accession>U5EES1</accession>
<evidence type="ECO:0000256" key="6">
    <source>
        <dbReference type="ARBA" id="ARBA00023159"/>
    </source>
</evidence>
<comment type="subcellular location">
    <subcellularLocation>
        <location evidence="1">Nucleus</location>
    </subcellularLocation>
</comment>
<evidence type="ECO:0000313" key="11">
    <source>
        <dbReference type="EMBL" id="JAB55681.1"/>
    </source>
</evidence>
<dbReference type="GO" id="GO:0005634">
    <property type="term" value="C:nucleus"/>
    <property type="evidence" value="ECO:0007669"/>
    <property type="project" value="UniProtKB-SubCell"/>
</dbReference>
<comment type="similarity">
    <text evidence="2">Belongs to the AXUD1 family.</text>
</comment>
<keyword evidence="5" id="KW-0238">DNA-binding</keyword>
<dbReference type="GO" id="GO:0043565">
    <property type="term" value="F:sequence-specific DNA binding"/>
    <property type="evidence" value="ECO:0007669"/>
    <property type="project" value="TreeGrafter"/>
</dbReference>
<dbReference type="GO" id="GO:0006915">
    <property type="term" value="P:apoptotic process"/>
    <property type="evidence" value="ECO:0007669"/>
    <property type="project" value="UniProtKB-KW"/>
</dbReference>
<feature type="compositionally biased region" description="Acidic residues" evidence="9">
    <location>
        <begin position="265"/>
        <end position="274"/>
    </location>
</feature>
<evidence type="ECO:0000256" key="5">
    <source>
        <dbReference type="ARBA" id="ARBA00023125"/>
    </source>
</evidence>
<keyword evidence="4" id="KW-0805">Transcription regulation</keyword>
<evidence type="ECO:0000256" key="3">
    <source>
        <dbReference type="ARBA" id="ARBA00022703"/>
    </source>
</evidence>
<feature type="non-terminal residue" evidence="11">
    <location>
        <position position="1"/>
    </location>
</feature>
<evidence type="ECO:0000259" key="10">
    <source>
        <dbReference type="Pfam" id="PF16019"/>
    </source>
</evidence>
<dbReference type="PANTHER" id="PTHR13580:SF9">
    <property type="entry name" value="AXIN1 UP-REGULATED 1, ISOFORM A"/>
    <property type="match status" value="1"/>
</dbReference>
<protein>
    <recommendedName>
        <fullName evidence="10">Cysteine/serine-rich nuclear protein N-terminal domain-containing protein</fullName>
    </recommendedName>
</protein>
<evidence type="ECO:0000256" key="9">
    <source>
        <dbReference type="SAM" id="MobiDB-lite"/>
    </source>
</evidence>
<feature type="region of interest" description="Disordered" evidence="9">
    <location>
        <begin position="244"/>
        <end position="286"/>
    </location>
</feature>
<keyword evidence="8" id="KW-0539">Nucleus</keyword>
<feature type="compositionally biased region" description="Low complexity" evidence="9">
    <location>
        <begin position="407"/>
        <end position="441"/>
    </location>
</feature>
<dbReference type="PANTHER" id="PTHR13580">
    <property type="entry name" value="TGF-BETA INDUCED APOPTOSIS PROTEIN"/>
    <property type="match status" value="1"/>
</dbReference>
<evidence type="ECO:0000256" key="2">
    <source>
        <dbReference type="ARBA" id="ARBA00008548"/>
    </source>
</evidence>
<sequence>DLLSASDPLCDPLALDVCCDNTNNLNSSNSELNSSAEQFILVDVTALTTTSSGSIVVDGKSNNCSLNGGGGDDDVGSGNNIVVDNILVGNELLNDDKSLRISNSKNDKELIKTPSDNNVLVKNSFNNQENTCVETVDVEEISDGSDSGFDGSEPSRNTSASTPFDKEIITNLVPTKSSLKRRSDTHDELDNVKKSKKGITFDGVTVYYFPRIQGFACVPSQGGCTLGMEFQHAHIRNFTLAEHANEQRKAHRQQLQENPRTSSSDETDSDDDPSENSGSEADYEPCGFLQPVTTRQRRALLKSAGVRKIDSTEKDECRSIRSSREVCGCTCRGYCDPDTCACSRSGIKCQVDRPNFPCGCTQDGCANIYGRVEFNPGRVRTHFIHTIMRLNLDNKQLVNSSDEQPPSSSSTSSTMISSSSYNNINNSSSSSNSNSISSNNSRIWSQPQQELRLYNSSSSNNIISDPLLQHNHHTQYTSSVNHNNYLSLGPIQPQPLTSGNESLDLHYVFSDYSSYNPLSPSTSASVVQMQPHSSYSTNNLIHNLDNKFSTTNYINSGSHNNIDPISSPSSTSTSSLITPAITNDFVDLNTTLNTDRLDAINDILESNRLLINSTKLLSPTFDIADETLGTTAAEEEPLIPTPPSSTISSSLFEIDNLENKNLSPSTLNNSNIIPAKIPDEKPPTPVVVKKGGVVRL</sequence>
<dbReference type="AlphaFoldDB" id="U5EES1"/>
<evidence type="ECO:0000256" key="4">
    <source>
        <dbReference type="ARBA" id="ARBA00023015"/>
    </source>
</evidence>
<dbReference type="Pfam" id="PF16019">
    <property type="entry name" value="CSRNP_N"/>
    <property type="match status" value="1"/>
</dbReference>
<proteinExistence type="evidence at transcript level"/>
<name>U5EES1_9DIPT</name>
<evidence type="ECO:0000256" key="1">
    <source>
        <dbReference type="ARBA" id="ARBA00004123"/>
    </source>
</evidence>
<feature type="region of interest" description="Disordered" evidence="9">
    <location>
        <begin position="142"/>
        <end position="166"/>
    </location>
</feature>
<keyword evidence="6" id="KW-0010">Activator</keyword>
<organism evidence="11">
    <name type="scientific">Corethrella appendiculata</name>
    <dbReference type="NCBI Taxonomy" id="1370023"/>
    <lineage>
        <taxon>Eukaryota</taxon>
        <taxon>Metazoa</taxon>
        <taxon>Ecdysozoa</taxon>
        <taxon>Arthropoda</taxon>
        <taxon>Hexapoda</taxon>
        <taxon>Insecta</taxon>
        <taxon>Pterygota</taxon>
        <taxon>Neoptera</taxon>
        <taxon>Endopterygota</taxon>
        <taxon>Diptera</taxon>
        <taxon>Nematocera</taxon>
        <taxon>Culicoidea</taxon>
        <taxon>Chaoboridae</taxon>
        <taxon>Corethrella</taxon>
    </lineage>
</organism>
<evidence type="ECO:0000256" key="8">
    <source>
        <dbReference type="ARBA" id="ARBA00023242"/>
    </source>
</evidence>
<keyword evidence="7" id="KW-0804">Transcription</keyword>
<feature type="region of interest" description="Disordered" evidence="9">
    <location>
        <begin position="398"/>
        <end position="441"/>
    </location>
</feature>
<dbReference type="EMBL" id="GANO01004190">
    <property type="protein sequence ID" value="JAB55681.1"/>
    <property type="molecule type" value="mRNA"/>
</dbReference>
<keyword evidence="3" id="KW-0053">Apoptosis</keyword>
<feature type="domain" description="Cysteine/serine-rich nuclear protein N-terminal" evidence="10">
    <location>
        <begin position="195"/>
        <end position="393"/>
    </location>
</feature>
<dbReference type="GO" id="GO:0000981">
    <property type="term" value="F:DNA-binding transcription factor activity, RNA polymerase II-specific"/>
    <property type="evidence" value="ECO:0007669"/>
    <property type="project" value="TreeGrafter"/>
</dbReference>
<dbReference type="PRINTS" id="PR02031">
    <property type="entry name" value="CYSSERRICHNP"/>
</dbReference>